<evidence type="ECO:0000313" key="1">
    <source>
        <dbReference type="EMBL" id="OSN06950.1"/>
    </source>
</evidence>
<reference evidence="1 2" key="1">
    <citation type="submission" date="2016-02" db="EMBL/GenBank/DDBJ databases">
        <title>Species-wide whole genome sequencing reveals diversity, host range in Lonsdalea quercina.</title>
        <authorList>
            <person name="Li Y."/>
        </authorList>
    </citation>
    <scope>NUCLEOTIDE SEQUENCE [LARGE SCALE GENOMIC DNA]</scope>
    <source>
        <strain evidence="1 2">LMG 26264</strain>
    </source>
</reference>
<sequence>MHGCIPTSFAVVRFDNIDRTGFYFLYFHIPARCQGAVTQDAANAAQREADSLIKPYVDQTALEGVK</sequence>
<name>A0A1X3RXU4_9GAMM</name>
<dbReference type="Proteomes" id="UP000194020">
    <property type="component" value="Unassembled WGS sequence"/>
</dbReference>
<evidence type="ECO:0000313" key="2">
    <source>
        <dbReference type="Proteomes" id="UP000194020"/>
    </source>
</evidence>
<dbReference type="AlphaFoldDB" id="A0A1X3RXU4"/>
<gene>
    <name evidence="1" type="ORF">AU511_05500</name>
</gene>
<accession>A0A1X3RXU4</accession>
<proteinExistence type="predicted"/>
<organism evidence="1 2">
    <name type="scientific">Lonsdalea iberica</name>
    <dbReference type="NCBI Taxonomy" id="1082703"/>
    <lineage>
        <taxon>Bacteria</taxon>
        <taxon>Pseudomonadati</taxon>
        <taxon>Pseudomonadota</taxon>
        <taxon>Gammaproteobacteria</taxon>
        <taxon>Enterobacterales</taxon>
        <taxon>Pectobacteriaceae</taxon>
        <taxon>Lonsdalea</taxon>
    </lineage>
</organism>
<comment type="caution">
    <text evidence="1">The sequence shown here is derived from an EMBL/GenBank/DDBJ whole genome shotgun (WGS) entry which is preliminary data.</text>
</comment>
<protein>
    <submittedName>
        <fullName evidence="1">Uncharacterized protein</fullName>
    </submittedName>
</protein>
<dbReference type="EMBL" id="LUTP01000010">
    <property type="protein sequence ID" value="OSN06950.1"/>
    <property type="molecule type" value="Genomic_DNA"/>
</dbReference>